<accession>A0A0K8PI85</accession>
<dbReference type="AlphaFoldDB" id="A0A0K8PI85"/>
<reference evidence="2" key="1">
    <citation type="journal article" date="2015" name="Genome Announc.">
        <title>Draft Genome Sequence of Thiostrepton-Producing Streptomyces azureus ATCC 14921.</title>
        <authorList>
            <person name="Sakihara K."/>
            <person name="Maeda J."/>
            <person name="Tashiro K."/>
            <person name="Fujino Y."/>
            <person name="Kuhara S."/>
            <person name="Ohshima T."/>
            <person name="Ogata S."/>
            <person name="Doi K."/>
        </authorList>
    </citation>
    <scope>NUCLEOTIDE SEQUENCE [LARGE SCALE GENOMIC DNA]</scope>
    <source>
        <strain evidence="2">ATCC14921</strain>
    </source>
</reference>
<keyword evidence="2" id="KW-0808">Transferase</keyword>
<name>A0A0K8PI85_STRAJ</name>
<evidence type="ECO:0000256" key="1">
    <source>
        <dbReference type="SAM" id="SignalP"/>
    </source>
</evidence>
<evidence type="ECO:0000313" key="2">
    <source>
        <dbReference type="EMBL" id="GAP47423.1"/>
    </source>
</evidence>
<keyword evidence="1" id="KW-0732">Signal</keyword>
<dbReference type="EMBL" id="DF968233">
    <property type="protein sequence ID" value="GAP47423.1"/>
    <property type="molecule type" value="Genomic_DNA"/>
</dbReference>
<protein>
    <submittedName>
        <fullName evidence="2">Glycosyltransferase, group 1 family protein</fullName>
    </submittedName>
</protein>
<sequence length="78" mass="8331">MAITWSVLIVPGAAWAGVASAATPSAPSDPATAADPADLNSVLRSMERLMDPPRLERKVLTYGQRRGQTLVRKRVLSS</sequence>
<dbReference type="GO" id="GO:0016740">
    <property type="term" value="F:transferase activity"/>
    <property type="evidence" value="ECO:0007669"/>
    <property type="project" value="UniProtKB-KW"/>
</dbReference>
<evidence type="ECO:0000313" key="3">
    <source>
        <dbReference type="Proteomes" id="UP000053859"/>
    </source>
</evidence>
<feature type="chain" id="PRO_5005514130" evidence="1">
    <location>
        <begin position="22"/>
        <end position="78"/>
    </location>
</feature>
<gene>
    <name evidence="2" type="ORF">SAZU_2160</name>
</gene>
<feature type="signal peptide" evidence="1">
    <location>
        <begin position="1"/>
        <end position="21"/>
    </location>
</feature>
<keyword evidence="3" id="KW-1185">Reference proteome</keyword>
<organism evidence="2 3">
    <name type="scientific">Streptomyces azureus</name>
    <dbReference type="NCBI Taxonomy" id="146537"/>
    <lineage>
        <taxon>Bacteria</taxon>
        <taxon>Bacillati</taxon>
        <taxon>Actinomycetota</taxon>
        <taxon>Actinomycetes</taxon>
        <taxon>Kitasatosporales</taxon>
        <taxon>Streptomycetaceae</taxon>
        <taxon>Streptomyces</taxon>
    </lineage>
</organism>
<proteinExistence type="predicted"/>
<dbReference type="Proteomes" id="UP000053859">
    <property type="component" value="Unassembled WGS sequence"/>
</dbReference>